<organism evidence="1 2">
    <name type="scientific">Thioflexithrix psekupsensis</name>
    <dbReference type="NCBI Taxonomy" id="1570016"/>
    <lineage>
        <taxon>Bacteria</taxon>
        <taxon>Pseudomonadati</taxon>
        <taxon>Pseudomonadota</taxon>
        <taxon>Gammaproteobacteria</taxon>
        <taxon>Thiotrichales</taxon>
        <taxon>Thioflexithrix</taxon>
    </lineage>
</organism>
<dbReference type="EMBL" id="MSLT01000018">
    <property type="protein sequence ID" value="OUD13069.1"/>
    <property type="molecule type" value="Genomic_DNA"/>
</dbReference>
<gene>
    <name evidence="1" type="ORF">TPSD3_10485</name>
</gene>
<evidence type="ECO:0000313" key="1">
    <source>
        <dbReference type="EMBL" id="OUD13069.1"/>
    </source>
</evidence>
<reference evidence="1 2" key="1">
    <citation type="submission" date="2016-12" db="EMBL/GenBank/DDBJ databases">
        <title>Thioflexothrix psekupsii D3 genome sequencing and assembly.</title>
        <authorList>
            <person name="Fomenkov A."/>
            <person name="Vincze T."/>
            <person name="Grabovich M."/>
            <person name="Anton B.P."/>
            <person name="Dubinina G."/>
            <person name="Orlova M."/>
            <person name="Belousova E."/>
            <person name="Roberts R.J."/>
        </authorList>
    </citation>
    <scope>NUCLEOTIDE SEQUENCE [LARGE SCALE GENOMIC DNA]</scope>
    <source>
        <strain evidence="1">D3</strain>
    </source>
</reference>
<sequence>MRFVTHHLHIEVDDYPDCDGDFTEYYVFQLNNAVKVTMRLVTHHLHMQVGDYPDCDADFREDRYERILEEISLRLSGKHLSESKQEEIEFLLKQGCDPETIISHFESYD</sequence>
<protein>
    <submittedName>
        <fullName evidence="1">Uncharacterized protein</fullName>
    </submittedName>
</protein>
<comment type="caution">
    <text evidence="1">The sequence shown here is derived from an EMBL/GenBank/DDBJ whole genome shotgun (WGS) entry which is preliminary data.</text>
</comment>
<dbReference type="AlphaFoldDB" id="A0A251X7A6"/>
<evidence type="ECO:0000313" key="2">
    <source>
        <dbReference type="Proteomes" id="UP000194798"/>
    </source>
</evidence>
<dbReference type="RefSeq" id="WP_086488517.1">
    <property type="nucleotide sequence ID" value="NZ_MSLT01000018.1"/>
</dbReference>
<name>A0A251X7A6_9GAMM</name>
<dbReference type="Proteomes" id="UP000194798">
    <property type="component" value="Unassembled WGS sequence"/>
</dbReference>
<keyword evidence="2" id="KW-1185">Reference proteome</keyword>
<proteinExistence type="predicted"/>
<accession>A0A251X7A6</accession>